<keyword evidence="4" id="KW-1185">Reference proteome</keyword>
<dbReference type="AlphaFoldDB" id="A0A5N5RJ44"/>
<dbReference type="InterPro" id="IPR010994">
    <property type="entry name" value="RuvA_2-like"/>
</dbReference>
<gene>
    <name evidence="3" type="ORF">EHS19_05125</name>
</gene>
<dbReference type="InterPro" id="IPR004509">
    <property type="entry name" value="Competence_ComEA_HhH"/>
</dbReference>
<evidence type="ECO:0000313" key="4">
    <source>
        <dbReference type="Proteomes" id="UP000326336"/>
    </source>
</evidence>
<evidence type="ECO:0000313" key="3">
    <source>
        <dbReference type="EMBL" id="KAB5607322.1"/>
    </source>
</evidence>
<dbReference type="GO" id="GO:0015628">
    <property type="term" value="P:protein secretion by the type II secretion system"/>
    <property type="evidence" value="ECO:0007669"/>
    <property type="project" value="TreeGrafter"/>
</dbReference>
<dbReference type="NCBIfam" id="TIGR00426">
    <property type="entry name" value="competence protein ComEA helix-hairpin-helix repeat region"/>
    <property type="match status" value="1"/>
</dbReference>
<feature type="region of interest" description="Disordered" evidence="1">
    <location>
        <begin position="35"/>
        <end position="126"/>
    </location>
</feature>
<dbReference type="GO" id="GO:0015627">
    <property type="term" value="C:type II protein secretion system complex"/>
    <property type="evidence" value="ECO:0007669"/>
    <property type="project" value="TreeGrafter"/>
</dbReference>
<dbReference type="GO" id="GO:0006281">
    <property type="term" value="P:DNA repair"/>
    <property type="evidence" value="ECO:0007669"/>
    <property type="project" value="InterPro"/>
</dbReference>
<reference evidence="3 4" key="1">
    <citation type="journal article" date="2019" name="Int. J. Syst. Evol. Microbiol.">
        <title>Bifidobacterium jacchi sp. nov., isolated from the faeces of a baby common marmoset (Callithrix jacchus).</title>
        <authorList>
            <person name="Modesto M."/>
            <person name="Watanabe K."/>
            <person name="Arita M."/>
            <person name="Satti M."/>
            <person name="Oki K."/>
            <person name="Sciavilla P."/>
            <person name="Patavino C."/>
            <person name="Camma C."/>
            <person name="Michelini S."/>
            <person name="Sgorbati B."/>
            <person name="Mattarelli P."/>
        </authorList>
    </citation>
    <scope>NUCLEOTIDE SEQUENCE [LARGE SCALE GENOMIC DNA]</scope>
    <source>
        <strain evidence="3 4">MRM 9.3</strain>
    </source>
</reference>
<protein>
    <submittedName>
        <fullName evidence="3">Helix-hairpin-helix domain-containing protein</fullName>
    </submittedName>
</protein>
<dbReference type="Pfam" id="PF12836">
    <property type="entry name" value="HHH_3"/>
    <property type="match status" value="1"/>
</dbReference>
<dbReference type="SUPFAM" id="SSF47781">
    <property type="entry name" value="RuvA domain 2-like"/>
    <property type="match status" value="1"/>
</dbReference>
<dbReference type="PANTHER" id="PTHR21180:SF32">
    <property type="entry name" value="ENDONUCLEASE_EXONUCLEASE_PHOSPHATASE FAMILY DOMAIN-CONTAINING PROTEIN 1"/>
    <property type="match status" value="1"/>
</dbReference>
<sequence length="194" mass="19435">MHALVAILLLAAALCASLTMLIQQAVRYNAALERSSVSAPASRPGGASADNQTEPPESSAPATSESESPQSAQCGHAASGQCDPDVGRGGNTDATGNTDNDVGTDTGAGTADDVNPAPNATNGDGDAATSALIDLNTATSEQLQTVKGIGPVTAGRIIDHRTAIGRFTSVDQLLDVEGIGAKTLAKIRGSLTVR</sequence>
<dbReference type="InterPro" id="IPR003583">
    <property type="entry name" value="Hlx-hairpin-Hlx_DNA-bd_motif"/>
</dbReference>
<feature type="compositionally biased region" description="Low complexity" evidence="1">
    <location>
        <begin position="91"/>
        <end position="115"/>
    </location>
</feature>
<organism evidence="3 4">
    <name type="scientific">Bifidobacterium jacchi</name>
    <dbReference type="NCBI Taxonomy" id="2490545"/>
    <lineage>
        <taxon>Bacteria</taxon>
        <taxon>Bacillati</taxon>
        <taxon>Actinomycetota</taxon>
        <taxon>Actinomycetes</taxon>
        <taxon>Bifidobacteriales</taxon>
        <taxon>Bifidobacteriaceae</taxon>
        <taxon>Bifidobacterium</taxon>
    </lineage>
</organism>
<dbReference type="SMART" id="SM00278">
    <property type="entry name" value="HhH1"/>
    <property type="match status" value="2"/>
</dbReference>
<name>A0A5N5RJ44_9BIFI</name>
<dbReference type="OrthoDB" id="9758724at2"/>
<comment type="caution">
    <text evidence="3">The sequence shown here is derived from an EMBL/GenBank/DDBJ whole genome shotgun (WGS) entry which is preliminary data.</text>
</comment>
<dbReference type="PANTHER" id="PTHR21180">
    <property type="entry name" value="ENDONUCLEASE/EXONUCLEASE/PHOSPHATASE FAMILY DOMAIN-CONTAINING PROTEIN 1"/>
    <property type="match status" value="1"/>
</dbReference>
<feature type="compositionally biased region" description="Low complexity" evidence="1">
    <location>
        <begin position="35"/>
        <end position="73"/>
    </location>
</feature>
<dbReference type="GO" id="GO:0003677">
    <property type="term" value="F:DNA binding"/>
    <property type="evidence" value="ECO:0007669"/>
    <property type="project" value="InterPro"/>
</dbReference>
<evidence type="ECO:0000256" key="1">
    <source>
        <dbReference type="SAM" id="MobiDB-lite"/>
    </source>
</evidence>
<dbReference type="EMBL" id="RQSP01000013">
    <property type="protein sequence ID" value="KAB5607322.1"/>
    <property type="molecule type" value="Genomic_DNA"/>
</dbReference>
<feature type="domain" description="Helix-hairpin-helix DNA-binding motif class 1" evidence="2">
    <location>
        <begin position="171"/>
        <end position="190"/>
    </location>
</feature>
<dbReference type="Gene3D" id="1.10.150.320">
    <property type="entry name" value="Photosystem II 12 kDa extrinsic protein"/>
    <property type="match status" value="1"/>
</dbReference>
<accession>A0A5N5RJ44</accession>
<feature type="domain" description="Helix-hairpin-helix DNA-binding motif class 1" evidence="2">
    <location>
        <begin position="141"/>
        <end position="160"/>
    </location>
</feature>
<dbReference type="Proteomes" id="UP000326336">
    <property type="component" value="Unassembled WGS sequence"/>
</dbReference>
<proteinExistence type="predicted"/>
<evidence type="ECO:0000259" key="2">
    <source>
        <dbReference type="SMART" id="SM00278"/>
    </source>
</evidence>
<dbReference type="InterPro" id="IPR051675">
    <property type="entry name" value="Endo/Exo/Phosphatase_dom_1"/>
</dbReference>